<dbReference type="EC" id="2.7.13.3" evidence="3"/>
<dbReference type="Proteomes" id="UP000321413">
    <property type="component" value="Unassembled WGS sequence"/>
</dbReference>
<dbReference type="SUPFAM" id="SSF55874">
    <property type="entry name" value="ATPase domain of HSP90 chaperone/DNA topoisomerase II/histidine kinase"/>
    <property type="match status" value="1"/>
</dbReference>
<reference evidence="8 9" key="1">
    <citation type="submission" date="2019-08" db="EMBL/GenBank/DDBJ databases">
        <title>Massilia golmudensis sp. nov., isolated from sand in the Qinghai-Tibetan Plateau.</title>
        <authorList>
            <person name="Zhang B."/>
        </authorList>
    </citation>
    <scope>NUCLEOTIDE SEQUENCE [LARGE SCALE GENOMIC DNA]</scope>
    <source>
        <strain evidence="8 9">GEM5</strain>
    </source>
</reference>
<dbReference type="Pfam" id="PF00512">
    <property type="entry name" value="HisKA"/>
    <property type="match status" value="1"/>
</dbReference>
<evidence type="ECO:0000259" key="7">
    <source>
        <dbReference type="PROSITE" id="PS50109"/>
    </source>
</evidence>
<dbReference type="InterPro" id="IPR003594">
    <property type="entry name" value="HATPase_dom"/>
</dbReference>
<dbReference type="PROSITE" id="PS50109">
    <property type="entry name" value="HIS_KIN"/>
    <property type="match status" value="1"/>
</dbReference>
<dbReference type="EMBL" id="VPFD01000047">
    <property type="protein sequence ID" value="TXF96070.1"/>
    <property type="molecule type" value="Genomic_DNA"/>
</dbReference>
<evidence type="ECO:0000256" key="2">
    <source>
        <dbReference type="ARBA" id="ARBA00004429"/>
    </source>
</evidence>
<accession>A0A5C7FND3</accession>
<organism evidence="8 9">
    <name type="scientific">Massilia arenae</name>
    <dbReference type="NCBI Taxonomy" id="2603288"/>
    <lineage>
        <taxon>Bacteria</taxon>
        <taxon>Pseudomonadati</taxon>
        <taxon>Pseudomonadota</taxon>
        <taxon>Betaproteobacteria</taxon>
        <taxon>Burkholderiales</taxon>
        <taxon>Oxalobacteraceae</taxon>
        <taxon>Telluria group</taxon>
        <taxon>Massilia</taxon>
    </lineage>
</organism>
<comment type="catalytic activity">
    <reaction evidence="1">
        <text>ATP + protein L-histidine = ADP + protein N-phospho-L-histidine.</text>
        <dbReference type="EC" id="2.7.13.3"/>
    </reaction>
</comment>
<dbReference type="Gene3D" id="3.30.565.10">
    <property type="entry name" value="Histidine kinase-like ATPase, C-terminal domain"/>
    <property type="match status" value="1"/>
</dbReference>
<feature type="domain" description="Histidine kinase" evidence="7">
    <location>
        <begin position="190"/>
        <end position="408"/>
    </location>
</feature>
<comment type="subcellular location">
    <subcellularLocation>
        <location evidence="2">Cell inner membrane</location>
        <topology evidence="2">Multi-pass membrane protein</topology>
    </subcellularLocation>
</comment>
<dbReference type="Pfam" id="PF02518">
    <property type="entry name" value="HATPase_c"/>
    <property type="match status" value="1"/>
</dbReference>
<dbReference type="SMART" id="SM00388">
    <property type="entry name" value="HisKA"/>
    <property type="match status" value="1"/>
</dbReference>
<evidence type="ECO:0000256" key="4">
    <source>
        <dbReference type="ARBA" id="ARBA00022553"/>
    </source>
</evidence>
<gene>
    <name evidence="8" type="ORF">FVD38_25685</name>
</gene>
<dbReference type="GO" id="GO:0005886">
    <property type="term" value="C:plasma membrane"/>
    <property type="evidence" value="ECO:0007669"/>
    <property type="project" value="UniProtKB-SubCell"/>
</dbReference>
<evidence type="ECO:0000256" key="3">
    <source>
        <dbReference type="ARBA" id="ARBA00012438"/>
    </source>
</evidence>
<dbReference type="GO" id="GO:0000155">
    <property type="term" value="F:phosphorelay sensor kinase activity"/>
    <property type="evidence" value="ECO:0007669"/>
    <property type="project" value="InterPro"/>
</dbReference>
<evidence type="ECO:0000256" key="6">
    <source>
        <dbReference type="ARBA" id="ARBA00022777"/>
    </source>
</evidence>
<dbReference type="Gene3D" id="1.10.287.130">
    <property type="match status" value="1"/>
</dbReference>
<dbReference type="CDD" id="cd00082">
    <property type="entry name" value="HisKA"/>
    <property type="match status" value="1"/>
</dbReference>
<dbReference type="PANTHER" id="PTHR43547:SF2">
    <property type="entry name" value="HYBRID SIGNAL TRANSDUCTION HISTIDINE KINASE C"/>
    <property type="match status" value="1"/>
</dbReference>
<dbReference type="AlphaFoldDB" id="A0A5C7FND3"/>
<dbReference type="InterPro" id="IPR004358">
    <property type="entry name" value="Sig_transdc_His_kin-like_C"/>
</dbReference>
<protein>
    <recommendedName>
        <fullName evidence="3">histidine kinase</fullName>
        <ecNumber evidence="3">2.7.13.3</ecNumber>
    </recommendedName>
</protein>
<dbReference type="InterPro" id="IPR003661">
    <property type="entry name" value="HisK_dim/P_dom"/>
</dbReference>
<evidence type="ECO:0000256" key="1">
    <source>
        <dbReference type="ARBA" id="ARBA00000085"/>
    </source>
</evidence>
<keyword evidence="4" id="KW-0597">Phosphoprotein</keyword>
<keyword evidence="5" id="KW-0808">Transferase</keyword>
<dbReference type="FunFam" id="3.30.565.10:FF:000006">
    <property type="entry name" value="Sensor histidine kinase WalK"/>
    <property type="match status" value="1"/>
</dbReference>
<dbReference type="PRINTS" id="PR00344">
    <property type="entry name" value="BCTRLSENSOR"/>
</dbReference>
<proteinExistence type="predicted"/>
<dbReference type="InterPro" id="IPR005467">
    <property type="entry name" value="His_kinase_dom"/>
</dbReference>
<dbReference type="CDD" id="cd00075">
    <property type="entry name" value="HATPase"/>
    <property type="match status" value="1"/>
</dbReference>
<comment type="caution">
    <text evidence="8">The sequence shown here is derived from an EMBL/GenBank/DDBJ whole genome shotgun (WGS) entry which is preliminary data.</text>
</comment>
<dbReference type="InterPro" id="IPR036890">
    <property type="entry name" value="HATPase_C_sf"/>
</dbReference>
<sequence>MIRIARPHSSQPDWSEWEAPLEQFCQASGLVVSAYDIEGQRKAGPMVGTRTARLLASSRLWREDGPGLALERRLVAALAAGDDYAEEEWHGLCVCGLPLTRAGERYGAVVFGWRWRDFSSPMACEQLARQVDLPGPALWNEVRLEAPLAEARLATFRALLRTLADSLDRQRDTIDELNRVSQTRDLFLATVSHEMRTPLSALAMRIDLLLKTMHDLPPALTTALTAMRVHVRQEAGMVEDLIDAARTLTGTMSIERGPVSLGRIVRDAVSAIEATAHAKRIAFSVTPADFGDHLQIDADPRRLQQVLWNLILNAIKFTAEGGAVGVAIRSTADGVHIRVTDSGQGIAPEDLPHVFGAFTLQTQANASGLGLGLYIARRIVELHGGAISVESAGLGRGTSFIIHLPQPGQGAPFLKPD</sequence>
<evidence type="ECO:0000313" key="9">
    <source>
        <dbReference type="Proteomes" id="UP000321413"/>
    </source>
</evidence>
<dbReference type="SUPFAM" id="SSF47384">
    <property type="entry name" value="Homodimeric domain of signal transducing histidine kinase"/>
    <property type="match status" value="1"/>
</dbReference>
<dbReference type="InterPro" id="IPR036097">
    <property type="entry name" value="HisK_dim/P_sf"/>
</dbReference>
<keyword evidence="6 8" id="KW-0418">Kinase</keyword>
<evidence type="ECO:0000313" key="8">
    <source>
        <dbReference type="EMBL" id="TXF96070.1"/>
    </source>
</evidence>
<dbReference type="RefSeq" id="WP_147937389.1">
    <property type="nucleotide sequence ID" value="NZ_VPFD01000047.1"/>
</dbReference>
<keyword evidence="9" id="KW-1185">Reference proteome</keyword>
<dbReference type="SMART" id="SM00387">
    <property type="entry name" value="HATPase_c"/>
    <property type="match status" value="1"/>
</dbReference>
<dbReference type="PANTHER" id="PTHR43547">
    <property type="entry name" value="TWO-COMPONENT HISTIDINE KINASE"/>
    <property type="match status" value="1"/>
</dbReference>
<name>A0A5C7FND3_9BURK</name>
<evidence type="ECO:0000256" key="5">
    <source>
        <dbReference type="ARBA" id="ARBA00022679"/>
    </source>
</evidence>